<dbReference type="InterPro" id="IPR007269">
    <property type="entry name" value="ICMT_MeTrfase"/>
</dbReference>
<evidence type="ECO:0000313" key="8">
    <source>
        <dbReference type="Proteomes" id="UP000567179"/>
    </source>
</evidence>
<comment type="caution">
    <text evidence="5">Lacks conserved residue(s) required for the propagation of feature annotation.</text>
</comment>
<dbReference type="PANTHER" id="PTHR12714:SF9">
    <property type="entry name" value="PROTEIN-S-ISOPRENYLCYSTEINE O-METHYLTRANSFERASE"/>
    <property type="match status" value="1"/>
</dbReference>
<keyword evidence="4 5" id="KW-0472">Membrane</keyword>
<keyword evidence="5" id="KW-0256">Endoplasmic reticulum</keyword>
<keyword evidence="5" id="KW-0808">Transferase</keyword>
<reference evidence="7 8" key="1">
    <citation type="journal article" date="2020" name="ISME J.">
        <title>Uncovering the hidden diversity of litter-decomposition mechanisms in mushroom-forming fungi.</title>
        <authorList>
            <person name="Floudas D."/>
            <person name="Bentzer J."/>
            <person name="Ahren D."/>
            <person name="Johansson T."/>
            <person name="Persson P."/>
            <person name="Tunlid A."/>
        </authorList>
    </citation>
    <scope>NUCLEOTIDE SEQUENCE [LARGE SCALE GENOMIC DNA]</scope>
    <source>
        <strain evidence="7 8">CBS 101986</strain>
    </source>
</reference>
<keyword evidence="8" id="KW-1185">Reference proteome</keyword>
<proteinExistence type="inferred from homology"/>
<keyword evidence="2 5" id="KW-0812">Transmembrane</keyword>
<comment type="caution">
    <text evidence="7">The sequence shown here is derived from an EMBL/GenBank/DDBJ whole genome shotgun (WGS) entry which is preliminary data.</text>
</comment>
<evidence type="ECO:0000256" key="2">
    <source>
        <dbReference type="ARBA" id="ARBA00022692"/>
    </source>
</evidence>
<dbReference type="Pfam" id="PF04140">
    <property type="entry name" value="ICMT"/>
    <property type="match status" value="1"/>
</dbReference>
<organism evidence="7 8">
    <name type="scientific">Psilocybe cf. subviscida</name>
    <dbReference type="NCBI Taxonomy" id="2480587"/>
    <lineage>
        <taxon>Eukaryota</taxon>
        <taxon>Fungi</taxon>
        <taxon>Dikarya</taxon>
        <taxon>Basidiomycota</taxon>
        <taxon>Agaricomycotina</taxon>
        <taxon>Agaricomycetes</taxon>
        <taxon>Agaricomycetidae</taxon>
        <taxon>Agaricales</taxon>
        <taxon>Agaricineae</taxon>
        <taxon>Strophariaceae</taxon>
        <taxon>Psilocybe</taxon>
    </lineage>
</organism>
<dbReference type="OrthoDB" id="422086at2759"/>
<dbReference type="GO" id="GO:0032259">
    <property type="term" value="P:methylation"/>
    <property type="evidence" value="ECO:0007669"/>
    <property type="project" value="UniProtKB-KW"/>
</dbReference>
<keyword evidence="5" id="KW-0489">Methyltransferase</keyword>
<feature type="transmembrane region" description="Helical" evidence="5">
    <location>
        <begin position="184"/>
        <end position="204"/>
    </location>
</feature>
<dbReference type="GO" id="GO:0005789">
    <property type="term" value="C:endoplasmic reticulum membrane"/>
    <property type="evidence" value="ECO:0007669"/>
    <property type="project" value="UniProtKB-SubCell"/>
</dbReference>
<evidence type="ECO:0000256" key="5">
    <source>
        <dbReference type="RuleBase" id="RU362022"/>
    </source>
</evidence>
<evidence type="ECO:0000256" key="4">
    <source>
        <dbReference type="ARBA" id="ARBA00023136"/>
    </source>
</evidence>
<dbReference type="GO" id="GO:0004671">
    <property type="term" value="F:protein C-terminal S-isoprenylcysteine carboxyl O-methyltransferase activity"/>
    <property type="evidence" value="ECO:0007669"/>
    <property type="project" value="UniProtKB-EC"/>
</dbReference>
<comment type="subcellular location">
    <subcellularLocation>
        <location evidence="5">Endoplasmic reticulum membrane</location>
        <topology evidence="5">Multi-pass membrane protein</topology>
    </subcellularLocation>
    <subcellularLocation>
        <location evidence="1">Membrane</location>
        <topology evidence="1">Multi-pass membrane protein</topology>
    </subcellularLocation>
</comment>
<protein>
    <recommendedName>
        <fullName evidence="5">Protein-S-isoprenylcysteine O-methyltransferase</fullName>
        <ecNumber evidence="5">2.1.1.100</ecNumber>
    </recommendedName>
</protein>
<evidence type="ECO:0000256" key="3">
    <source>
        <dbReference type="ARBA" id="ARBA00022989"/>
    </source>
</evidence>
<name>A0A8H5BPA3_9AGAR</name>
<keyword evidence="5" id="KW-0949">S-adenosyl-L-methionine</keyword>
<dbReference type="Proteomes" id="UP000567179">
    <property type="component" value="Unassembled WGS sequence"/>
</dbReference>
<comment type="similarity">
    <text evidence="5">Belongs to the class VI-like SAM-binding methyltransferase superfamily. Isoprenylcysteine carboxyl methyltransferase family.</text>
</comment>
<gene>
    <name evidence="7" type="ORF">D9619_005004</name>
</gene>
<evidence type="ECO:0000256" key="6">
    <source>
        <dbReference type="SAM" id="SignalP"/>
    </source>
</evidence>
<evidence type="ECO:0000256" key="1">
    <source>
        <dbReference type="ARBA" id="ARBA00004141"/>
    </source>
</evidence>
<keyword evidence="6" id="KW-0732">Signal</keyword>
<dbReference type="EC" id="2.1.1.100" evidence="5"/>
<evidence type="ECO:0000313" key="7">
    <source>
        <dbReference type="EMBL" id="KAF5327049.1"/>
    </source>
</evidence>
<dbReference type="EMBL" id="JAACJJ010000014">
    <property type="protein sequence ID" value="KAF5327049.1"/>
    <property type="molecule type" value="Genomic_DNA"/>
</dbReference>
<accession>A0A8H5BPA3</accession>
<dbReference type="Gene3D" id="1.20.120.1630">
    <property type="match status" value="1"/>
</dbReference>
<feature type="signal peptide" evidence="6">
    <location>
        <begin position="1"/>
        <end position="21"/>
    </location>
</feature>
<dbReference type="PANTHER" id="PTHR12714">
    <property type="entry name" value="PROTEIN-S ISOPRENYLCYSTEINE O-METHYLTRANSFERASE"/>
    <property type="match status" value="1"/>
</dbReference>
<dbReference type="AlphaFoldDB" id="A0A8H5BPA3"/>
<keyword evidence="3 5" id="KW-1133">Transmembrane helix</keyword>
<sequence length="239" mass="26431">MSLFKIHLTLLIGWGFNRCTAPPFKAAPKDAKRILTLGESEWLEQEVLPWAARAHYLFSISEALVILACHFPGSQALQSFAAQLTAHGSSATCTALTLSPQQAIGAGLLLTGTFIRLWAFAHMGDLFAFTAAVRKDHRLVTAGPYSIVRHPGYTGALISHPGWLLWTFGSSGRPHASGIWDSGIMAKIFIVVYSLFTLGPWLIISRRAKVEDEALREHFDPKCDQWAEKVRYRVVPGLF</sequence>
<feature type="chain" id="PRO_5034386199" description="Protein-S-isoprenylcysteine O-methyltransferase" evidence="6">
    <location>
        <begin position="22"/>
        <end position="239"/>
    </location>
</feature>
<comment type="catalytic activity">
    <reaction evidence="5">
        <text>[protein]-C-terminal S-[(2E,6E)-farnesyl]-L-cysteine + S-adenosyl-L-methionine = [protein]-C-terminal S-[(2E,6E)-farnesyl]-L-cysteine methyl ester + S-adenosyl-L-homocysteine</text>
        <dbReference type="Rhea" id="RHEA:21672"/>
        <dbReference type="Rhea" id="RHEA-COMP:12125"/>
        <dbReference type="Rhea" id="RHEA-COMP:12126"/>
        <dbReference type="ChEBI" id="CHEBI:57856"/>
        <dbReference type="ChEBI" id="CHEBI:59789"/>
        <dbReference type="ChEBI" id="CHEBI:90510"/>
        <dbReference type="ChEBI" id="CHEBI:90511"/>
        <dbReference type="EC" id="2.1.1.100"/>
    </reaction>
</comment>